<feature type="compositionally biased region" description="Basic and acidic residues" evidence="1">
    <location>
        <begin position="74"/>
        <end position="84"/>
    </location>
</feature>
<evidence type="ECO:0000313" key="2">
    <source>
        <dbReference type="EMBL" id="KAJ8250835.1"/>
    </source>
</evidence>
<sequence length="84" mass="8585">MNGYLDGESYGVEVVTKSLLLAAVLLHESHQEGAAALNQRVVVHVLQLDGKLGVGAEGGCAGDRGTEAPPIGRGSKDGESQNAD</sequence>
<accession>A0A9Q1CWH2</accession>
<reference evidence="2" key="1">
    <citation type="journal article" date="2023" name="Science">
        <title>Genome structures resolve the early diversification of teleost fishes.</title>
        <authorList>
            <person name="Parey E."/>
            <person name="Louis A."/>
            <person name="Montfort J."/>
            <person name="Bouchez O."/>
            <person name="Roques C."/>
            <person name="Iampietro C."/>
            <person name="Lluch J."/>
            <person name="Castinel A."/>
            <person name="Donnadieu C."/>
            <person name="Desvignes T."/>
            <person name="Floi Bucao C."/>
            <person name="Jouanno E."/>
            <person name="Wen M."/>
            <person name="Mejri S."/>
            <person name="Dirks R."/>
            <person name="Jansen H."/>
            <person name="Henkel C."/>
            <person name="Chen W.J."/>
            <person name="Zahm M."/>
            <person name="Cabau C."/>
            <person name="Klopp C."/>
            <person name="Thompson A.W."/>
            <person name="Robinson-Rechavi M."/>
            <person name="Braasch I."/>
            <person name="Lecointre G."/>
            <person name="Bobe J."/>
            <person name="Postlethwait J.H."/>
            <person name="Berthelot C."/>
            <person name="Roest Crollius H."/>
            <person name="Guiguen Y."/>
        </authorList>
    </citation>
    <scope>NUCLEOTIDE SEQUENCE</scope>
    <source>
        <strain evidence="2">Concon-B</strain>
    </source>
</reference>
<evidence type="ECO:0000256" key="1">
    <source>
        <dbReference type="SAM" id="MobiDB-lite"/>
    </source>
</evidence>
<keyword evidence="3" id="KW-1185">Reference proteome</keyword>
<dbReference type="AlphaFoldDB" id="A0A9Q1CWH2"/>
<protein>
    <submittedName>
        <fullName evidence="2">Uncharacterized protein</fullName>
    </submittedName>
</protein>
<comment type="caution">
    <text evidence="2">The sequence shown here is derived from an EMBL/GenBank/DDBJ whole genome shotgun (WGS) entry which is preliminary data.</text>
</comment>
<proteinExistence type="predicted"/>
<organism evidence="2 3">
    <name type="scientific">Conger conger</name>
    <name type="common">Conger eel</name>
    <name type="synonym">Muraena conger</name>
    <dbReference type="NCBI Taxonomy" id="82655"/>
    <lineage>
        <taxon>Eukaryota</taxon>
        <taxon>Metazoa</taxon>
        <taxon>Chordata</taxon>
        <taxon>Craniata</taxon>
        <taxon>Vertebrata</taxon>
        <taxon>Euteleostomi</taxon>
        <taxon>Actinopterygii</taxon>
        <taxon>Neopterygii</taxon>
        <taxon>Teleostei</taxon>
        <taxon>Anguilliformes</taxon>
        <taxon>Congridae</taxon>
        <taxon>Conger</taxon>
    </lineage>
</organism>
<dbReference type="Proteomes" id="UP001152803">
    <property type="component" value="Unassembled WGS sequence"/>
</dbReference>
<evidence type="ECO:0000313" key="3">
    <source>
        <dbReference type="Proteomes" id="UP001152803"/>
    </source>
</evidence>
<gene>
    <name evidence="2" type="ORF">COCON_G00227570</name>
</gene>
<feature type="region of interest" description="Disordered" evidence="1">
    <location>
        <begin position="57"/>
        <end position="84"/>
    </location>
</feature>
<dbReference type="EMBL" id="JAFJMO010000018">
    <property type="protein sequence ID" value="KAJ8250835.1"/>
    <property type="molecule type" value="Genomic_DNA"/>
</dbReference>
<name>A0A9Q1CWH2_CONCO</name>